<dbReference type="InterPro" id="IPR008538">
    <property type="entry name" value="Uma2"/>
</dbReference>
<sequence>MSTITLNVQPFQMTDEEFYQLCQVNEAWRLEVTAKGDLLIMPPVGGKSGRREASLISQVWLWNEQTQLGIVFSSSTVFCLPNGGKRSPDVAWVKLDRWQGLTEQEQEKFPPLCPDFVIELRSKTDNLEDLQEKMAEYLDAGLRLGWLINPQHQQVEIYRPNHNTEIVSLPTCLSGENVLNNFVLDIPLL</sequence>
<dbReference type="Gene3D" id="3.90.1570.10">
    <property type="entry name" value="tt1808, chain A"/>
    <property type="match status" value="1"/>
</dbReference>
<dbReference type="InterPro" id="IPR012296">
    <property type="entry name" value="Nuclease_put_TT1808"/>
</dbReference>
<dbReference type="EMBL" id="CP001287">
    <property type="protein sequence ID" value="ACK66815.1"/>
    <property type="molecule type" value="Genomic_DNA"/>
</dbReference>
<dbReference type="AlphaFoldDB" id="B7JUW3"/>
<organism evidence="2 3">
    <name type="scientific">Rippkaea orientalis (strain PCC 8801 / RF-1)</name>
    <name type="common">Cyanothece sp. (strain PCC 8801)</name>
    <dbReference type="NCBI Taxonomy" id="41431"/>
    <lineage>
        <taxon>Bacteria</taxon>
        <taxon>Bacillati</taxon>
        <taxon>Cyanobacteriota</taxon>
        <taxon>Cyanophyceae</taxon>
        <taxon>Oscillatoriophycideae</taxon>
        <taxon>Chroococcales</taxon>
        <taxon>Aphanothecaceae</taxon>
        <taxon>Rippkaea</taxon>
        <taxon>Rippkaea orientalis</taxon>
    </lineage>
</organism>
<dbReference type="HOGENOM" id="CLU_076312_3_0_3"/>
<dbReference type="KEGG" id="cyp:PCC8801_2815"/>
<dbReference type="OrthoDB" id="455378at2"/>
<keyword evidence="3" id="KW-1185">Reference proteome</keyword>
<dbReference type="PANTHER" id="PTHR34107:SF6">
    <property type="entry name" value="SLR0981 PROTEIN"/>
    <property type="match status" value="1"/>
</dbReference>
<dbReference type="CDD" id="cd06260">
    <property type="entry name" value="DUF820-like"/>
    <property type="match status" value="1"/>
</dbReference>
<dbReference type="RefSeq" id="WP_012596081.1">
    <property type="nucleotide sequence ID" value="NC_011726.1"/>
</dbReference>
<gene>
    <name evidence="2" type="ordered locus">PCC8801_2815</name>
</gene>
<reference evidence="3" key="1">
    <citation type="journal article" date="2011" name="MBio">
        <title>Novel metabolic attributes of the genus Cyanothece, comprising a group of unicellular nitrogen-fixing Cyanobacteria.</title>
        <authorList>
            <person name="Bandyopadhyay A."/>
            <person name="Elvitigala T."/>
            <person name="Welsh E."/>
            <person name="Stockel J."/>
            <person name="Liberton M."/>
            <person name="Min H."/>
            <person name="Sherman L.A."/>
            <person name="Pakrasi H.B."/>
        </authorList>
    </citation>
    <scope>NUCLEOTIDE SEQUENCE [LARGE SCALE GENOMIC DNA]</scope>
    <source>
        <strain evidence="3">PCC 8801</strain>
    </source>
</reference>
<evidence type="ECO:0000313" key="3">
    <source>
        <dbReference type="Proteomes" id="UP000008204"/>
    </source>
</evidence>
<dbReference type="PANTHER" id="PTHR34107">
    <property type="entry name" value="SLL0198 PROTEIN-RELATED"/>
    <property type="match status" value="1"/>
</dbReference>
<dbReference type="eggNOG" id="COG4636">
    <property type="taxonomic scope" value="Bacteria"/>
</dbReference>
<proteinExistence type="predicted"/>
<accession>B7JUW3</accession>
<name>B7JUW3_RIPO1</name>
<evidence type="ECO:0000313" key="2">
    <source>
        <dbReference type="EMBL" id="ACK66815.1"/>
    </source>
</evidence>
<protein>
    <recommendedName>
        <fullName evidence="1">Putative restriction endonuclease domain-containing protein</fullName>
    </recommendedName>
</protein>
<dbReference type="STRING" id="41431.PCC8801_2815"/>
<dbReference type="SUPFAM" id="SSF52980">
    <property type="entry name" value="Restriction endonuclease-like"/>
    <property type="match status" value="1"/>
</dbReference>
<dbReference type="Pfam" id="PF05685">
    <property type="entry name" value="Uma2"/>
    <property type="match status" value="1"/>
</dbReference>
<feature type="domain" description="Putative restriction endonuclease" evidence="1">
    <location>
        <begin position="16"/>
        <end position="185"/>
    </location>
</feature>
<evidence type="ECO:0000259" key="1">
    <source>
        <dbReference type="Pfam" id="PF05685"/>
    </source>
</evidence>
<dbReference type="Proteomes" id="UP000008204">
    <property type="component" value="Chromosome"/>
</dbReference>
<dbReference type="InterPro" id="IPR011335">
    <property type="entry name" value="Restrct_endonuc-II-like"/>
</dbReference>